<gene>
    <name evidence="1" type="ORF">LSH36_203g03016</name>
</gene>
<dbReference type="Proteomes" id="UP001208570">
    <property type="component" value="Unassembled WGS sequence"/>
</dbReference>
<accession>A0AAD9JQ41</accession>
<dbReference type="AlphaFoldDB" id="A0AAD9JQ41"/>
<organism evidence="1 2">
    <name type="scientific">Paralvinella palmiformis</name>
    <dbReference type="NCBI Taxonomy" id="53620"/>
    <lineage>
        <taxon>Eukaryota</taxon>
        <taxon>Metazoa</taxon>
        <taxon>Spiralia</taxon>
        <taxon>Lophotrochozoa</taxon>
        <taxon>Annelida</taxon>
        <taxon>Polychaeta</taxon>
        <taxon>Sedentaria</taxon>
        <taxon>Canalipalpata</taxon>
        <taxon>Terebellida</taxon>
        <taxon>Terebelliformia</taxon>
        <taxon>Alvinellidae</taxon>
        <taxon>Paralvinella</taxon>
    </lineage>
</organism>
<evidence type="ECO:0000313" key="2">
    <source>
        <dbReference type="Proteomes" id="UP001208570"/>
    </source>
</evidence>
<sequence>MVCMTGLIDRLYCLMIRPTGVCVCVACRLVPGHI</sequence>
<name>A0AAD9JQ41_9ANNE</name>
<reference evidence="1" key="1">
    <citation type="journal article" date="2023" name="Mol. Biol. Evol.">
        <title>Third-Generation Sequencing Reveals the Adaptive Role of the Epigenome in Three Deep-Sea Polychaetes.</title>
        <authorList>
            <person name="Perez M."/>
            <person name="Aroh O."/>
            <person name="Sun Y."/>
            <person name="Lan Y."/>
            <person name="Juniper S.K."/>
            <person name="Young C.R."/>
            <person name="Angers B."/>
            <person name="Qian P.Y."/>
        </authorList>
    </citation>
    <scope>NUCLEOTIDE SEQUENCE</scope>
    <source>
        <strain evidence="1">P08H-3</strain>
    </source>
</reference>
<evidence type="ECO:0000313" key="1">
    <source>
        <dbReference type="EMBL" id="KAK2156872.1"/>
    </source>
</evidence>
<dbReference type="EMBL" id="JAODUP010000203">
    <property type="protein sequence ID" value="KAK2156872.1"/>
    <property type="molecule type" value="Genomic_DNA"/>
</dbReference>
<protein>
    <submittedName>
        <fullName evidence="1">Uncharacterized protein</fullName>
    </submittedName>
</protein>
<keyword evidence="2" id="KW-1185">Reference proteome</keyword>
<proteinExistence type="predicted"/>
<comment type="caution">
    <text evidence="1">The sequence shown here is derived from an EMBL/GenBank/DDBJ whole genome shotgun (WGS) entry which is preliminary data.</text>
</comment>